<dbReference type="InterPro" id="IPR007801">
    <property type="entry name" value="MbnB/TglH/ChrH"/>
</dbReference>
<dbReference type="InterPro" id="IPR036237">
    <property type="entry name" value="Xyl_isomerase-like_sf"/>
</dbReference>
<dbReference type="NCBIfam" id="NF003818">
    <property type="entry name" value="PRK05409.1"/>
    <property type="match status" value="1"/>
</dbReference>
<dbReference type="PANTHER" id="PTHR42194:SF1">
    <property type="entry name" value="UPF0276 PROTEIN HI_1600"/>
    <property type="match status" value="1"/>
</dbReference>
<reference evidence="2" key="1">
    <citation type="journal article" date="2019" name="Int. J. Syst. Evol. Microbiol.">
        <title>The Global Catalogue of Microorganisms (GCM) 10K type strain sequencing project: providing services to taxonomists for standard genome sequencing and annotation.</title>
        <authorList>
            <consortium name="The Broad Institute Genomics Platform"/>
            <consortium name="The Broad Institute Genome Sequencing Center for Infectious Disease"/>
            <person name="Wu L."/>
            <person name="Ma J."/>
        </authorList>
    </citation>
    <scope>NUCLEOTIDE SEQUENCE [LARGE SCALE GENOMIC DNA]</scope>
    <source>
        <strain evidence="2">CGMCC 1.15439</strain>
    </source>
</reference>
<proteinExistence type="predicted"/>
<dbReference type="SUPFAM" id="SSF51658">
    <property type="entry name" value="Xylose isomerase-like"/>
    <property type="match status" value="1"/>
</dbReference>
<evidence type="ECO:0000313" key="1">
    <source>
        <dbReference type="EMBL" id="GGA32257.1"/>
    </source>
</evidence>
<sequence>MTAPRLGLPNLGFGVGLRNAHLDHILRHGPGVDWFEIISENFIGHHGYARHALDRIRAQVPVVMHGVSMSIGSADPLDRTYLAKLKQLAEDIEPVWISDHLCWTGVAGINAHDLLPLPLDEPTYQHVRQRVEAVQELLQRPLVLENPSSYLQFACSPMAECDFLARLARETGCGLLLDVNNVYVSSHNHGFDPEHYIRQLPPEHIVQIHLAGPSDTGDLLIDTHDQPVPARVWQLYVLAQQRCGADASSNGAVSTLLEWDANIPSYPELLAELDKARQALHGDIVAPAIDANATAMSSGYSTPIAFQLKEEHAVAP</sequence>
<evidence type="ECO:0000313" key="2">
    <source>
        <dbReference type="Proteomes" id="UP000620046"/>
    </source>
</evidence>
<organism evidence="1 2">
    <name type="scientific">Dyella nitratireducens</name>
    <dbReference type="NCBI Taxonomy" id="1849580"/>
    <lineage>
        <taxon>Bacteria</taxon>
        <taxon>Pseudomonadati</taxon>
        <taxon>Pseudomonadota</taxon>
        <taxon>Gammaproteobacteria</taxon>
        <taxon>Lysobacterales</taxon>
        <taxon>Rhodanobacteraceae</taxon>
        <taxon>Dyella</taxon>
    </lineage>
</organism>
<dbReference type="EMBL" id="BMJA01000001">
    <property type="protein sequence ID" value="GGA32257.1"/>
    <property type="molecule type" value="Genomic_DNA"/>
</dbReference>
<keyword evidence="2" id="KW-1185">Reference proteome</keyword>
<comment type="caution">
    <text evidence="1">The sequence shown here is derived from an EMBL/GenBank/DDBJ whole genome shotgun (WGS) entry which is preliminary data.</text>
</comment>
<dbReference type="Gene3D" id="3.20.20.150">
    <property type="entry name" value="Divalent-metal-dependent TIM barrel enzymes"/>
    <property type="match status" value="1"/>
</dbReference>
<dbReference type="Pfam" id="PF05114">
    <property type="entry name" value="MbnB_TglH_ChrH"/>
    <property type="match status" value="1"/>
</dbReference>
<accession>A0ABQ1FZD9</accession>
<name>A0ABQ1FZD9_9GAMM</name>
<protein>
    <submittedName>
        <fullName evidence="1">UPF0276 protein</fullName>
    </submittedName>
</protein>
<gene>
    <name evidence="1" type="ORF">GCM10010981_21690</name>
</gene>
<dbReference type="Proteomes" id="UP000620046">
    <property type="component" value="Unassembled WGS sequence"/>
</dbReference>
<dbReference type="RefSeq" id="WP_188794206.1">
    <property type="nucleotide sequence ID" value="NZ_BMJA01000001.1"/>
</dbReference>
<dbReference type="PANTHER" id="PTHR42194">
    <property type="entry name" value="UPF0276 PROTEIN HI_1600"/>
    <property type="match status" value="1"/>
</dbReference>